<reference evidence="6" key="1">
    <citation type="journal article" date="2011" name="MBio">
        <title>Novel metabolic attributes of the genus Cyanothece, comprising a group of unicellular nitrogen-fixing Cyanobacteria.</title>
        <authorList>
            <person name="Bandyopadhyay A."/>
            <person name="Elvitigala T."/>
            <person name="Welsh E."/>
            <person name="Stockel J."/>
            <person name="Liberton M."/>
            <person name="Min H."/>
            <person name="Sherman L.A."/>
            <person name="Pakrasi H.B."/>
        </authorList>
    </citation>
    <scope>NUCLEOTIDE SEQUENCE [LARGE SCALE GENOMIC DNA]</scope>
    <source>
        <strain evidence="6">PCC 7424</strain>
    </source>
</reference>
<dbReference type="Gene3D" id="3.40.50.300">
    <property type="entry name" value="P-loop containing nucleotide triphosphate hydrolases"/>
    <property type="match status" value="1"/>
</dbReference>
<feature type="domain" description="R3H" evidence="4">
    <location>
        <begin position="541"/>
        <end position="605"/>
    </location>
</feature>
<dbReference type="PROSITE" id="PS51061">
    <property type="entry name" value="R3H"/>
    <property type="match status" value="1"/>
</dbReference>
<keyword evidence="2" id="KW-0067">ATP-binding</keyword>
<keyword evidence="1" id="KW-0547">Nucleotide-binding</keyword>
<evidence type="ECO:0000313" key="5">
    <source>
        <dbReference type="EMBL" id="ACK72918.1"/>
    </source>
</evidence>
<dbReference type="Pfam" id="PF25516">
    <property type="entry name" value="PTPase"/>
    <property type="match status" value="1"/>
</dbReference>
<dbReference type="InterPro" id="IPR045735">
    <property type="entry name" value="Spore_III_AA_AAA+_ATPase"/>
</dbReference>
<dbReference type="SMART" id="SM00382">
    <property type="entry name" value="AAA"/>
    <property type="match status" value="1"/>
</dbReference>
<dbReference type="AlphaFoldDB" id="B7KAE4"/>
<dbReference type="CDD" id="cd02645">
    <property type="entry name" value="R3H_AAA"/>
    <property type="match status" value="1"/>
</dbReference>
<keyword evidence="6" id="KW-1185">Reference proteome</keyword>
<feature type="region of interest" description="Disordered" evidence="3">
    <location>
        <begin position="360"/>
        <end position="405"/>
    </location>
</feature>
<dbReference type="Pfam" id="PF01424">
    <property type="entry name" value="R3H"/>
    <property type="match status" value="1"/>
</dbReference>
<dbReference type="KEGG" id="cyc:PCC7424_4555"/>
<dbReference type="PANTHER" id="PTHR20953:SF3">
    <property type="entry name" value="P-LOOP CONTAINING NUCLEOSIDE TRIPHOSPHATE HYDROLASES SUPERFAMILY PROTEIN"/>
    <property type="match status" value="1"/>
</dbReference>
<dbReference type="Pfam" id="PF19568">
    <property type="entry name" value="Spore_III_AA"/>
    <property type="match status" value="1"/>
</dbReference>
<dbReference type="eggNOG" id="COG3854">
    <property type="taxonomic scope" value="Bacteria"/>
</dbReference>
<dbReference type="Gene3D" id="3.30.1370.50">
    <property type="entry name" value="R3H-like domain"/>
    <property type="match status" value="1"/>
</dbReference>
<dbReference type="PANTHER" id="PTHR20953">
    <property type="entry name" value="KINASE-RELATED"/>
    <property type="match status" value="1"/>
</dbReference>
<dbReference type="EMBL" id="CP001291">
    <property type="protein sequence ID" value="ACK72918.1"/>
    <property type="molecule type" value="Genomic_DNA"/>
</dbReference>
<sequence length="605" mass="67496">MLDPKTNNFSKLKILKKKPLLLMPQTFPSHRMQITDDLNQLLDILPPQIHSIIEQHPNRNQLVEVVMDLGRLPEARFSQGAIDLGNTPVSKEDLQHCINRVGSFSGDNRAGIERTLHRISAIRNRTGEIIGLTCRIGRAIFGTIAMIEDLVETGQSILMLGRPGVGKTTALREIARVLADDYNKRVVIIDTSNEIAGDGDIPHPAIGRARRMQVARPELQHQVMIEAVENHMPEVIVIDEIGTELEALAARTIAERGVQLVGTAHGNRIDNLIKNPTLSDLVGGIQAVTLGDEEARRRGSQKTVLERKAPPTFEIAVEMLERQRWVVHEDVAETVDNLLRGREPILQIRTVDENGEVQITSEQPQTHAPSSLSKSVTSVAPDRPTGWRASGRMTPVTPLGTTHKNGKTLDFDRMLEQSWLHQEPVTEKVRTPGPNGEDLPVYVYPYGISRSQLDQVVELLNLPVAVTKDLKEADAVLALRSHVKNHSKLRQIAKGQQIPIYGIKSNTIPQISRGLQRLLGIDDPKLPEAFDLRLFTQGGNDDEIEALEEARLAVEQIVIPTGQPVELLPRSAKIRKMQHELVEHYRLQSDSFGEEPNRRLRIYPA</sequence>
<dbReference type="InterPro" id="IPR001374">
    <property type="entry name" value="R3H_dom"/>
</dbReference>
<dbReference type="InterPro" id="IPR036867">
    <property type="entry name" value="R3H_dom_sf"/>
</dbReference>
<evidence type="ECO:0000256" key="3">
    <source>
        <dbReference type="SAM" id="MobiDB-lite"/>
    </source>
</evidence>
<proteinExistence type="predicted"/>
<dbReference type="GO" id="GO:0003676">
    <property type="term" value="F:nucleic acid binding"/>
    <property type="evidence" value="ECO:0007669"/>
    <property type="project" value="UniProtKB-UniRule"/>
</dbReference>
<name>B7KAE4_GLOC7</name>
<dbReference type="HOGENOM" id="CLU_022515_2_0_3"/>
<dbReference type="InterPro" id="IPR034081">
    <property type="entry name" value="R3H_AAA"/>
</dbReference>
<dbReference type="Proteomes" id="UP000002384">
    <property type="component" value="Chromosome"/>
</dbReference>
<evidence type="ECO:0000313" key="6">
    <source>
        <dbReference type="Proteomes" id="UP000002384"/>
    </source>
</evidence>
<evidence type="ECO:0000256" key="1">
    <source>
        <dbReference type="ARBA" id="ARBA00022741"/>
    </source>
</evidence>
<dbReference type="InterPro" id="IPR058670">
    <property type="entry name" value="PTPase_dom"/>
</dbReference>
<dbReference type="SUPFAM" id="SSF82708">
    <property type="entry name" value="R3H domain"/>
    <property type="match status" value="1"/>
</dbReference>
<dbReference type="SMART" id="SM00393">
    <property type="entry name" value="R3H"/>
    <property type="match status" value="1"/>
</dbReference>
<dbReference type="GO" id="GO:0005524">
    <property type="term" value="F:ATP binding"/>
    <property type="evidence" value="ECO:0007669"/>
    <property type="project" value="UniProtKB-KW"/>
</dbReference>
<dbReference type="RefSeq" id="WP_015956501.1">
    <property type="nucleotide sequence ID" value="NC_011729.1"/>
</dbReference>
<accession>B7KAE4</accession>
<feature type="compositionally biased region" description="Polar residues" evidence="3">
    <location>
        <begin position="360"/>
        <end position="378"/>
    </location>
</feature>
<dbReference type="InterPro" id="IPR003593">
    <property type="entry name" value="AAA+_ATPase"/>
</dbReference>
<organism evidence="5 6">
    <name type="scientific">Gloeothece citriformis (strain PCC 7424)</name>
    <name type="common">Cyanothece sp. (strain PCC 7424)</name>
    <dbReference type="NCBI Taxonomy" id="65393"/>
    <lineage>
        <taxon>Bacteria</taxon>
        <taxon>Bacillati</taxon>
        <taxon>Cyanobacteriota</taxon>
        <taxon>Cyanophyceae</taxon>
        <taxon>Oscillatoriophycideae</taxon>
        <taxon>Chroococcales</taxon>
        <taxon>Aphanothecaceae</taxon>
        <taxon>Gloeothece</taxon>
        <taxon>Gloeothece citriformis</taxon>
    </lineage>
</organism>
<protein>
    <submittedName>
        <fullName evidence="5">Single-stranded nucleic acid binding R3H domain protein</fullName>
    </submittedName>
</protein>
<evidence type="ECO:0000256" key="2">
    <source>
        <dbReference type="ARBA" id="ARBA00022840"/>
    </source>
</evidence>
<dbReference type="CDD" id="cd00009">
    <property type="entry name" value="AAA"/>
    <property type="match status" value="1"/>
</dbReference>
<evidence type="ECO:0000259" key="4">
    <source>
        <dbReference type="PROSITE" id="PS51061"/>
    </source>
</evidence>
<dbReference type="STRING" id="65393.PCC7424_4555"/>
<dbReference type="SUPFAM" id="SSF52540">
    <property type="entry name" value="P-loop containing nucleoside triphosphate hydrolases"/>
    <property type="match status" value="1"/>
</dbReference>
<dbReference type="InterPro" id="IPR027417">
    <property type="entry name" value="P-loop_NTPase"/>
</dbReference>
<gene>
    <name evidence="5" type="ordered locus">PCC7424_4555</name>
</gene>
<dbReference type="OrthoDB" id="9768243at2"/>